<dbReference type="CDD" id="cd01282">
    <property type="entry name" value="HTH_MerR-like_sg3"/>
    <property type="match status" value="1"/>
</dbReference>
<dbReference type="PRINTS" id="PR00040">
    <property type="entry name" value="HTHMERR"/>
</dbReference>
<keyword evidence="1" id="KW-0678">Repressor</keyword>
<dbReference type="PANTHER" id="PTHR30204:SF69">
    <property type="entry name" value="MERR-FAMILY TRANSCRIPTIONAL REGULATOR"/>
    <property type="match status" value="1"/>
</dbReference>
<comment type="caution">
    <text evidence="6">The sequence shown here is derived from an EMBL/GenBank/DDBJ whole genome shotgun (WGS) entry which is preliminary data.</text>
</comment>
<dbReference type="PROSITE" id="PS50937">
    <property type="entry name" value="HTH_MERR_2"/>
    <property type="match status" value="1"/>
</dbReference>
<dbReference type="SUPFAM" id="SSF46955">
    <property type="entry name" value="Putative DNA-binding domain"/>
    <property type="match status" value="1"/>
</dbReference>
<dbReference type="EMBL" id="JACHMQ010000001">
    <property type="protein sequence ID" value="MBB6397117.1"/>
    <property type="molecule type" value="Genomic_DNA"/>
</dbReference>
<name>A0A7X0G1L7_9ACTN</name>
<evidence type="ECO:0000256" key="2">
    <source>
        <dbReference type="ARBA" id="ARBA00023015"/>
    </source>
</evidence>
<accession>A0A7X0G1L7</accession>
<gene>
    <name evidence="6" type="ORF">BKA00_004031</name>
</gene>
<evidence type="ECO:0000259" key="5">
    <source>
        <dbReference type="PROSITE" id="PS50937"/>
    </source>
</evidence>
<keyword evidence="3 6" id="KW-0238">DNA-binding</keyword>
<evidence type="ECO:0000313" key="6">
    <source>
        <dbReference type="EMBL" id="MBB6397117.1"/>
    </source>
</evidence>
<dbReference type="RefSeq" id="WP_185027235.1">
    <property type="nucleotide sequence ID" value="NZ_JACHMQ010000001.1"/>
</dbReference>
<keyword evidence="7" id="KW-1185">Reference proteome</keyword>
<proteinExistence type="predicted"/>
<protein>
    <submittedName>
        <fullName evidence="6">DNA-binding transcriptional MerR regulator</fullName>
    </submittedName>
</protein>
<keyword evidence="4" id="KW-0804">Transcription</keyword>
<evidence type="ECO:0000313" key="7">
    <source>
        <dbReference type="Proteomes" id="UP000546324"/>
    </source>
</evidence>
<dbReference type="Gene3D" id="1.10.1660.10">
    <property type="match status" value="1"/>
</dbReference>
<dbReference type="Proteomes" id="UP000546324">
    <property type="component" value="Unassembled WGS sequence"/>
</dbReference>
<organism evidence="6 7">
    <name type="scientific">Actinomadura coerulea</name>
    <dbReference type="NCBI Taxonomy" id="46159"/>
    <lineage>
        <taxon>Bacteria</taxon>
        <taxon>Bacillati</taxon>
        <taxon>Actinomycetota</taxon>
        <taxon>Actinomycetes</taxon>
        <taxon>Streptosporangiales</taxon>
        <taxon>Thermomonosporaceae</taxon>
        <taxon>Actinomadura</taxon>
    </lineage>
</organism>
<feature type="domain" description="HTH merR-type" evidence="5">
    <location>
        <begin position="1"/>
        <end position="68"/>
    </location>
</feature>
<dbReference type="GO" id="GO:0003700">
    <property type="term" value="F:DNA-binding transcription factor activity"/>
    <property type="evidence" value="ECO:0007669"/>
    <property type="project" value="InterPro"/>
</dbReference>
<reference evidence="6 7" key="1">
    <citation type="submission" date="2020-08" db="EMBL/GenBank/DDBJ databases">
        <title>Sequencing the genomes of 1000 actinobacteria strains.</title>
        <authorList>
            <person name="Klenk H.-P."/>
        </authorList>
    </citation>
    <scope>NUCLEOTIDE SEQUENCE [LARGE SCALE GENOMIC DNA]</scope>
    <source>
        <strain evidence="6 7">DSM 43675</strain>
    </source>
</reference>
<dbReference type="InterPro" id="IPR047057">
    <property type="entry name" value="MerR_fam"/>
</dbReference>
<dbReference type="SMART" id="SM00422">
    <property type="entry name" value="HTH_MERR"/>
    <property type="match status" value="1"/>
</dbReference>
<dbReference type="GO" id="GO:0003677">
    <property type="term" value="F:DNA binding"/>
    <property type="evidence" value="ECO:0007669"/>
    <property type="project" value="UniProtKB-KW"/>
</dbReference>
<keyword evidence="2" id="KW-0805">Transcription regulation</keyword>
<dbReference type="AlphaFoldDB" id="A0A7X0G1L7"/>
<evidence type="ECO:0000256" key="4">
    <source>
        <dbReference type="ARBA" id="ARBA00023163"/>
    </source>
</evidence>
<dbReference type="InterPro" id="IPR000551">
    <property type="entry name" value="MerR-type_HTH_dom"/>
</dbReference>
<dbReference type="Pfam" id="PF13411">
    <property type="entry name" value="MerR_1"/>
    <property type="match status" value="1"/>
</dbReference>
<dbReference type="InterPro" id="IPR009061">
    <property type="entry name" value="DNA-bd_dom_put_sf"/>
</dbReference>
<evidence type="ECO:0000256" key="1">
    <source>
        <dbReference type="ARBA" id="ARBA00022491"/>
    </source>
</evidence>
<dbReference type="PROSITE" id="PS00552">
    <property type="entry name" value="HTH_MERR_1"/>
    <property type="match status" value="1"/>
</dbReference>
<dbReference type="PANTHER" id="PTHR30204">
    <property type="entry name" value="REDOX-CYCLING DRUG-SENSING TRANSCRIPTIONAL ACTIVATOR SOXR"/>
    <property type="match status" value="1"/>
</dbReference>
<evidence type="ECO:0000256" key="3">
    <source>
        <dbReference type="ARBA" id="ARBA00023125"/>
    </source>
</evidence>
<sequence length="132" mass="14384">MRIGELADATGVSRRLLRYYEDQGLLHPARLANGYREYTDADVTAVRHIRALLTAGVPTTTIAQLLPCVHDEEGRMVPSSCPTTIAKLRQEHSRITGAITRLRTAQQALDSILATALHRLGPVPADPAPPRA</sequence>